<keyword evidence="3" id="KW-1185">Reference proteome</keyword>
<evidence type="ECO:0000313" key="2">
    <source>
        <dbReference type="EMBL" id="PWN97727.1"/>
    </source>
</evidence>
<accession>A0A316Z7H0</accession>
<evidence type="ECO:0000256" key="1">
    <source>
        <dbReference type="SAM" id="MobiDB-lite"/>
    </source>
</evidence>
<evidence type="ECO:0000313" key="3">
    <source>
        <dbReference type="Proteomes" id="UP000245946"/>
    </source>
</evidence>
<proteinExistence type="predicted"/>
<feature type="region of interest" description="Disordered" evidence="1">
    <location>
        <begin position="303"/>
        <end position="371"/>
    </location>
</feature>
<reference evidence="2 3" key="1">
    <citation type="journal article" date="2018" name="Mol. Biol. Evol.">
        <title>Broad Genomic Sampling Reveals a Smut Pathogenic Ancestry of the Fungal Clade Ustilaginomycotina.</title>
        <authorList>
            <person name="Kijpornyongpan T."/>
            <person name="Mondo S.J."/>
            <person name="Barry K."/>
            <person name="Sandor L."/>
            <person name="Lee J."/>
            <person name="Lipzen A."/>
            <person name="Pangilinan J."/>
            <person name="LaButti K."/>
            <person name="Hainaut M."/>
            <person name="Henrissat B."/>
            <person name="Grigoriev I.V."/>
            <person name="Spatafora J.W."/>
            <person name="Aime M.C."/>
        </authorList>
    </citation>
    <scope>NUCLEOTIDE SEQUENCE [LARGE SCALE GENOMIC DNA]</scope>
    <source>
        <strain evidence="2 3">MCA 4186</strain>
    </source>
</reference>
<organism evidence="2 3">
    <name type="scientific">Tilletiopsis washingtonensis</name>
    <dbReference type="NCBI Taxonomy" id="58919"/>
    <lineage>
        <taxon>Eukaryota</taxon>
        <taxon>Fungi</taxon>
        <taxon>Dikarya</taxon>
        <taxon>Basidiomycota</taxon>
        <taxon>Ustilaginomycotina</taxon>
        <taxon>Exobasidiomycetes</taxon>
        <taxon>Entylomatales</taxon>
        <taxon>Entylomatales incertae sedis</taxon>
        <taxon>Tilletiopsis</taxon>
    </lineage>
</organism>
<feature type="compositionally biased region" description="Low complexity" evidence="1">
    <location>
        <begin position="488"/>
        <end position="501"/>
    </location>
</feature>
<dbReference type="EMBL" id="KZ819294">
    <property type="protein sequence ID" value="PWN97727.1"/>
    <property type="molecule type" value="Genomic_DNA"/>
</dbReference>
<gene>
    <name evidence="2" type="ORF">FA09DRAFT_339211</name>
</gene>
<dbReference type="Proteomes" id="UP000245946">
    <property type="component" value="Unassembled WGS sequence"/>
</dbReference>
<dbReference type="STRING" id="58919.A0A316Z7H0"/>
<feature type="compositionally biased region" description="Low complexity" evidence="1">
    <location>
        <begin position="409"/>
        <end position="425"/>
    </location>
</feature>
<dbReference type="AlphaFoldDB" id="A0A316Z7H0"/>
<feature type="region of interest" description="Disordered" evidence="1">
    <location>
        <begin position="488"/>
        <end position="694"/>
    </location>
</feature>
<name>A0A316Z7H0_9BASI</name>
<feature type="region of interest" description="Disordered" evidence="1">
    <location>
        <begin position="216"/>
        <end position="256"/>
    </location>
</feature>
<sequence length="694" mass="73173">MLPRTTQLAHAAALPAGMLAISRPCSPPVHAAVTTASSEAMLPESQLWTRRMSRLRSIAPPLLSPRVSPAPLYSSPVPSPSLFPCPAAFDQTDAAAILLADAAAAAELPSRRPATRYGSHLQAYTHVLSLPTTPASSHTPRSVQSLESAADLGAYLVAALTSQRQARDFEIDTAGLATDMAIRVLASDDPYSDDYLTGDGSDTRRESLLGDRSAFTAGQQAGSLRAEAPVELDEHGNAMQPRKGRARMSQEKRKRLARRKEREALLMGLLPVKATSAPPHLTAFPGLGIANFPPLGAPLPPPSVATASAFQGRPVHHHHHHRDAAPRLPKPSTTRPYHGTSGCGDAAARYPAGRQEPHYQQQPSAFQPGAMGWPSAAPAWTEGAAHYGAASVGGSGSGPALVPSHRGGALASPTSSVPSLSPSASTCTEASAFSASSGTVSSLSSGAAPAMLEPRSPAWLLADPLGQLDSAPSTPRHGSFGSTQAQPFYQQAQHQQQQSAQHHARRPQQQTTPRFDVSQRSPFEVTYYRGREASETRAQTGAAPSGAAHQAQQQRPTRRSSPESNANLAQFDALPRVQVNPPTPASQVRNNERSRAARSTAWSGRQASSAPPSDMPELPTPPQYTASGASYEAAASRPLVQPAQHSQEPWGLLFQPQQHKTPLAQSGAWPYAPMSSPSAHGTGLTSGRGPLDWP</sequence>
<protein>
    <submittedName>
        <fullName evidence="2">Uncharacterized protein</fullName>
    </submittedName>
</protein>
<feature type="compositionally biased region" description="Polar residues" evidence="1">
    <location>
        <begin position="600"/>
        <end position="611"/>
    </location>
</feature>
<dbReference type="GeneID" id="37271737"/>
<feature type="region of interest" description="Disordered" evidence="1">
    <location>
        <begin position="394"/>
        <end position="425"/>
    </location>
</feature>
<feature type="compositionally biased region" description="Polar residues" evidence="1">
    <location>
        <begin position="655"/>
        <end position="664"/>
    </location>
</feature>
<dbReference type="RefSeq" id="XP_025598006.1">
    <property type="nucleotide sequence ID" value="XM_025744193.1"/>
</dbReference>
<feature type="compositionally biased region" description="Basic residues" evidence="1">
    <location>
        <begin position="242"/>
        <end position="256"/>
    </location>
</feature>
<feature type="compositionally biased region" description="Polar residues" evidence="1">
    <location>
        <begin position="675"/>
        <end position="685"/>
    </location>
</feature>